<keyword evidence="4" id="KW-0812">Transmembrane</keyword>
<dbReference type="InterPro" id="IPR003599">
    <property type="entry name" value="Ig_sub"/>
</dbReference>
<comment type="caution">
    <text evidence="2">Lacks conserved residue(s) required for the propagation of feature annotation.</text>
</comment>
<keyword evidence="4" id="KW-1133">Transmembrane helix</keyword>
<evidence type="ECO:0000256" key="5">
    <source>
        <dbReference type="SAM" id="SignalP"/>
    </source>
</evidence>
<feature type="transmembrane region" description="Helical" evidence="4">
    <location>
        <begin position="694"/>
        <end position="717"/>
    </location>
</feature>
<dbReference type="InterPro" id="IPR007110">
    <property type="entry name" value="Ig-like_dom"/>
</dbReference>
<dbReference type="GO" id="GO:0005886">
    <property type="term" value="C:plasma membrane"/>
    <property type="evidence" value="ECO:0007669"/>
    <property type="project" value="TreeGrafter"/>
</dbReference>
<reference evidence="8" key="1">
    <citation type="submission" date="2021-02" db="EMBL/GenBank/DDBJ databases">
        <authorList>
            <person name="Nowell W R."/>
        </authorList>
    </citation>
    <scope>NUCLEOTIDE SEQUENCE</scope>
</reference>
<dbReference type="AlphaFoldDB" id="A0A818JZL5"/>
<evidence type="ECO:0000259" key="7">
    <source>
        <dbReference type="PROSITE" id="PS51004"/>
    </source>
</evidence>
<dbReference type="GO" id="GO:0045499">
    <property type="term" value="F:chemorepellent activity"/>
    <property type="evidence" value="ECO:0007669"/>
    <property type="project" value="TreeGrafter"/>
</dbReference>
<dbReference type="InterPro" id="IPR013783">
    <property type="entry name" value="Ig-like_fold"/>
</dbReference>
<dbReference type="InterPro" id="IPR036352">
    <property type="entry name" value="Semap_dom_sf"/>
</dbReference>
<dbReference type="GO" id="GO:0007411">
    <property type="term" value="P:axon guidance"/>
    <property type="evidence" value="ECO:0007669"/>
    <property type="project" value="TreeGrafter"/>
</dbReference>
<feature type="coiled-coil region" evidence="3">
    <location>
        <begin position="873"/>
        <end position="922"/>
    </location>
</feature>
<dbReference type="GO" id="GO:0030335">
    <property type="term" value="P:positive regulation of cell migration"/>
    <property type="evidence" value="ECO:0007669"/>
    <property type="project" value="TreeGrafter"/>
</dbReference>
<dbReference type="PROSITE" id="PS51004">
    <property type="entry name" value="SEMA"/>
    <property type="match status" value="1"/>
</dbReference>
<evidence type="ECO:0000256" key="3">
    <source>
        <dbReference type="SAM" id="Coils"/>
    </source>
</evidence>
<evidence type="ECO:0000259" key="6">
    <source>
        <dbReference type="PROSITE" id="PS50835"/>
    </source>
</evidence>
<dbReference type="SMART" id="SM00630">
    <property type="entry name" value="Sema"/>
    <property type="match status" value="1"/>
</dbReference>
<dbReference type="EMBL" id="CAJOBD010000030">
    <property type="protein sequence ID" value="CAF3543606.1"/>
    <property type="molecule type" value="Genomic_DNA"/>
</dbReference>
<dbReference type="SUPFAM" id="SSF101912">
    <property type="entry name" value="Sema domain"/>
    <property type="match status" value="1"/>
</dbReference>
<comment type="caution">
    <text evidence="8">The sequence shown here is derived from an EMBL/GenBank/DDBJ whole genome shotgun (WGS) entry which is preliminary data.</text>
</comment>
<feature type="signal peptide" evidence="5">
    <location>
        <begin position="1"/>
        <end position="19"/>
    </location>
</feature>
<dbReference type="InterPro" id="IPR036179">
    <property type="entry name" value="Ig-like_dom_sf"/>
</dbReference>
<dbReference type="Proteomes" id="UP000663836">
    <property type="component" value="Unassembled WGS sequence"/>
</dbReference>
<dbReference type="PANTHER" id="PTHR11036">
    <property type="entry name" value="SEMAPHORIN"/>
    <property type="match status" value="1"/>
</dbReference>
<organism evidence="8 9">
    <name type="scientific">Rotaria sordida</name>
    <dbReference type="NCBI Taxonomy" id="392033"/>
    <lineage>
        <taxon>Eukaryota</taxon>
        <taxon>Metazoa</taxon>
        <taxon>Spiralia</taxon>
        <taxon>Gnathifera</taxon>
        <taxon>Rotifera</taxon>
        <taxon>Eurotatoria</taxon>
        <taxon>Bdelloidea</taxon>
        <taxon>Philodinida</taxon>
        <taxon>Philodinidae</taxon>
        <taxon>Rotaria</taxon>
    </lineage>
</organism>
<dbReference type="PANTHER" id="PTHR11036:SF90">
    <property type="entry name" value="SEMAPHORIN 2B, ISOFORM D-RELATED"/>
    <property type="match status" value="1"/>
</dbReference>
<dbReference type="Pfam" id="PF01403">
    <property type="entry name" value="Sema"/>
    <property type="match status" value="1"/>
</dbReference>
<dbReference type="InterPro" id="IPR001107">
    <property type="entry name" value="Band_7"/>
</dbReference>
<name>A0A818JZL5_9BILA</name>
<sequence length="992" mass="113673">MISNFIIVLFGIALVGSSSIPIIPVSKYVPTSIHKYSSGLNYYWNLLLDDDSLYVGGQNLIVRLDRDNIEDRTSPIYKSIDLPSKRDEVQKCLSHSLNQAFDCENHVRVLLRRKTKYNDIFVCSTNAFSPKLYYFNPDLTEKQGSKEGFGYCSRDPRHNNTALWSDEGNPQNYGFFYTGAVIDYTKTEPIIYRPPSDDGNIKFLRTPQYDTDWLSAPEFIASFDVDSNIYFFFREKAEEQRDIFPKIYSRVGRLCKNDIDTATIMANTWTTFRKARITCLSGVNDSPFVFNDINAVTKLHDDRFFVSFTSSPGDLTTSIICEYSRRDIDSILDGNFKEADSSSFWRELPRDHVPDGVPKNCESNGSLSDTVLSFLRSHVLMNGNVYSSPPLEIAFQIPNIIITRLVTDSINYNNDNQITLIYAGTQDGQVLKLIQKKKGEKFILLTSWILDENNNEKSPVRNMVLAQDTKQLYVSTDIAVYQFSVNQCNRYMLCVECERDPLCHYDVQSNRCLNVDDNNQKLAIARLQPESWCKKSVQRPSKILQLTRKKGETVWLQCDVSEHLRSSIEWRWNGRNIQDTLFNNFLLTKEQNLIIINMNTSLNGQYTCFIGHQPIVSYSLETDRNSFVYGDVASTVTNLSRRNGECNCLTAEKYIEKYNDWCKEFENYQRAYNEWEILRDQKENSFIFYFNMPAALYVLVSVGIALLLITIGSLTIASLGRLNTDQIAISYNTISKKLGRNVQAAGLHLNAPGFKFIIFPSVFTSMEFDDISCLNRDGVSISLDCTLQFQADPNHLYDIIVQFKDFEGYKKILYATGRAAVHDTCAHFNTTAFQSMRGYFQVKLLEEMKNTFSPFYAILRDLQVNNVRRPGDFETAVKDKEAAKENIKIAENERPKLLTQARTEYQKALKQAQIINERAETDSSIILNQADAEAQAVRARYSTETDTFVSLKNKMRLSVESLLNYMAIRVIGSSKNDVYINMKSPAQVKYDL</sequence>
<dbReference type="Pfam" id="PF01145">
    <property type="entry name" value="Band_7"/>
    <property type="match status" value="1"/>
</dbReference>
<protein>
    <submittedName>
        <fullName evidence="8">Uncharacterized protein</fullName>
    </submittedName>
</protein>
<evidence type="ECO:0000313" key="8">
    <source>
        <dbReference type="EMBL" id="CAF3543606.1"/>
    </source>
</evidence>
<dbReference type="InterPro" id="IPR015943">
    <property type="entry name" value="WD40/YVTN_repeat-like_dom_sf"/>
</dbReference>
<evidence type="ECO:0000256" key="4">
    <source>
        <dbReference type="SAM" id="Phobius"/>
    </source>
</evidence>
<evidence type="ECO:0000313" key="9">
    <source>
        <dbReference type="Proteomes" id="UP000663836"/>
    </source>
</evidence>
<dbReference type="InterPro" id="IPR001627">
    <property type="entry name" value="Semap_dom"/>
</dbReference>
<feature type="domain" description="Sema" evidence="7">
    <location>
        <begin position="17"/>
        <end position="485"/>
    </location>
</feature>
<keyword evidence="5" id="KW-0732">Signal</keyword>
<evidence type="ECO:0000256" key="2">
    <source>
        <dbReference type="PROSITE-ProRule" id="PRU00352"/>
    </source>
</evidence>
<keyword evidence="4" id="KW-0472">Membrane</keyword>
<evidence type="ECO:0000256" key="1">
    <source>
        <dbReference type="ARBA" id="ARBA00009492"/>
    </source>
</evidence>
<dbReference type="Gene3D" id="2.60.40.10">
    <property type="entry name" value="Immunoglobulins"/>
    <property type="match status" value="1"/>
</dbReference>
<proteinExistence type="inferred from homology"/>
<dbReference type="InterPro" id="IPR027231">
    <property type="entry name" value="Semaphorin"/>
</dbReference>
<feature type="domain" description="Ig-like" evidence="6">
    <location>
        <begin position="540"/>
        <end position="628"/>
    </location>
</feature>
<dbReference type="PROSITE" id="PS50835">
    <property type="entry name" value="IG_LIKE"/>
    <property type="match status" value="1"/>
</dbReference>
<dbReference type="SUPFAM" id="SSF48726">
    <property type="entry name" value="Immunoglobulin"/>
    <property type="match status" value="1"/>
</dbReference>
<accession>A0A818JZL5</accession>
<dbReference type="SMART" id="SM00409">
    <property type="entry name" value="IG"/>
    <property type="match status" value="1"/>
</dbReference>
<keyword evidence="3" id="KW-0175">Coiled coil</keyword>
<dbReference type="Gene3D" id="2.130.10.10">
    <property type="entry name" value="YVTN repeat-like/Quinoprotein amine dehydrogenase"/>
    <property type="match status" value="1"/>
</dbReference>
<gene>
    <name evidence="8" type="ORF">JBS370_LOCUS983</name>
</gene>
<dbReference type="GO" id="GO:0030215">
    <property type="term" value="F:semaphorin receptor binding"/>
    <property type="evidence" value="ECO:0007669"/>
    <property type="project" value="InterPro"/>
</dbReference>
<feature type="chain" id="PRO_5032598196" evidence="5">
    <location>
        <begin position="20"/>
        <end position="992"/>
    </location>
</feature>
<comment type="similarity">
    <text evidence="1">Belongs to the semaphorin family.</text>
</comment>
<dbReference type="GO" id="GO:0071526">
    <property type="term" value="P:semaphorin-plexin signaling pathway"/>
    <property type="evidence" value="ECO:0007669"/>
    <property type="project" value="TreeGrafter"/>
</dbReference>